<keyword evidence="2" id="KW-1185">Reference proteome</keyword>
<reference evidence="1 2" key="1">
    <citation type="journal article" date="2022" name="Plant J.">
        <title>Chromosome-level genome of Camellia lanceoleosa provides a valuable resource for understanding genome evolution and self-incompatibility.</title>
        <authorList>
            <person name="Gong W."/>
            <person name="Xiao S."/>
            <person name="Wang L."/>
            <person name="Liao Z."/>
            <person name="Chang Y."/>
            <person name="Mo W."/>
            <person name="Hu G."/>
            <person name="Li W."/>
            <person name="Zhao G."/>
            <person name="Zhu H."/>
            <person name="Hu X."/>
            <person name="Ji K."/>
            <person name="Xiang X."/>
            <person name="Song Q."/>
            <person name="Yuan D."/>
            <person name="Jin S."/>
            <person name="Zhang L."/>
        </authorList>
    </citation>
    <scope>NUCLEOTIDE SEQUENCE [LARGE SCALE GENOMIC DNA]</scope>
    <source>
        <strain evidence="1">SQ_2022a</strain>
    </source>
</reference>
<name>A0ACC0FEH0_9ERIC</name>
<accession>A0ACC0FEH0</accession>
<sequence>MPHSSQGYKPRWIQYRTKSHPQGGTLAFSQRRSD</sequence>
<proteinExistence type="predicted"/>
<comment type="caution">
    <text evidence="1">The sequence shown here is derived from an EMBL/GenBank/DDBJ whole genome shotgun (WGS) entry which is preliminary data.</text>
</comment>
<protein>
    <submittedName>
        <fullName evidence="1">Uncharacterized protein</fullName>
    </submittedName>
</protein>
<organism evidence="1 2">
    <name type="scientific">Camellia lanceoleosa</name>
    <dbReference type="NCBI Taxonomy" id="1840588"/>
    <lineage>
        <taxon>Eukaryota</taxon>
        <taxon>Viridiplantae</taxon>
        <taxon>Streptophyta</taxon>
        <taxon>Embryophyta</taxon>
        <taxon>Tracheophyta</taxon>
        <taxon>Spermatophyta</taxon>
        <taxon>Magnoliopsida</taxon>
        <taxon>eudicotyledons</taxon>
        <taxon>Gunneridae</taxon>
        <taxon>Pentapetalae</taxon>
        <taxon>asterids</taxon>
        <taxon>Ericales</taxon>
        <taxon>Theaceae</taxon>
        <taxon>Camellia</taxon>
    </lineage>
</organism>
<dbReference type="EMBL" id="CM045772">
    <property type="protein sequence ID" value="KAI7986527.1"/>
    <property type="molecule type" value="Genomic_DNA"/>
</dbReference>
<dbReference type="Proteomes" id="UP001060215">
    <property type="component" value="Chromosome 15"/>
</dbReference>
<gene>
    <name evidence="1" type="ORF">LOK49_LG14G00879</name>
</gene>
<evidence type="ECO:0000313" key="1">
    <source>
        <dbReference type="EMBL" id="KAI7986527.1"/>
    </source>
</evidence>
<evidence type="ECO:0000313" key="2">
    <source>
        <dbReference type="Proteomes" id="UP001060215"/>
    </source>
</evidence>